<keyword evidence="3" id="KW-1185">Reference proteome</keyword>
<evidence type="ECO:0000313" key="2">
    <source>
        <dbReference type="EMBL" id="KAK3594870.1"/>
    </source>
</evidence>
<reference evidence="2" key="3">
    <citation type="submission" date="2023-05" db="EMBL/GenBank/DDBJ databases">
        <authorList>
            <person name="Smith C.H."/>
        </authorList>
    </citation>
    <scope>NUCLEOTIDE SEQUENCE</scope>
    <source>
        <strain evidence="2">CHS0354</strain>
        <tissue evidence="2">Mantle</tissue>
    </source>
</reference>
<protein>
    <submittedName>
        <fullName evidence="2">Uncharacterized protein</fullName>
    </submittedName>
</protein>
<gene>
    <name evidence="2" type="ORF">CHS0354_005943</name>
</gene>
<reference evidence="2" key="1">
    <citation type="journal article" date="2021" name="Genome Biol. Evol.">
        <title>A High-Quality Reference Genome for a Parasitic Bivalve with Doubly Uniparental Inheritance (Bivalvia: Unionida).</title>
        <authorList>
            <person name="Smith C.H."/>
        </authorList>
    </citation>
    <scope>NUCLEOTIDE SEQUENCE</scope>
    <source>
        <strain evidence="2">CHS0354</strain>
    </source>
</reference>
<organism evidence="2 3">
    <name type="scientific">Potamilus streckersoni</name>
    <dbReference type="NCBI Taxonomy" id="2493646"/>
    <lineage>
        <taxon>Eukaryota</taxon>
        <taxon>Metazoa</taxon>
        <taxon>Spiralia</taxon>
        <taxon>Lophotrochozoa</taxon>
        <taxon>Mollusca</taxon>
        <taxon>Bivalvia</taxon>
        <taxon>Autobranchia</taxon>
        <taxon>Heteroconchia</taxon>
        <taxon>Palaeoheterodonta</taxon>
        <taxon>Unionida</taxon>
        <taxon>Unionoidea</taxon>
        <taxon>Unionidae</taxon>
        <taxon>Ambleminae</taxon>
        <taxon>Lampsilini</taxon>
        <taxon>Potamilus</taxon>
    </lineage>
</organism>
<proteinExistence type="predicted"/>
<dbReference type="EMBL" id="JAEAOA010000422">
    <property type="protein sequence ID" value="KAK3594870.1"/>
    <property type="molecule type" value="Genomic_DNA"/>
</dbReference>
<reference evidence="2" key="2">
    <citation type="journal article" date="2021" name="Genome Biol. Evol.">
        <title>Developing a high-quality reference genome for a parasitic bivalve with doubly uniparental inheritance (Bivalvia: Unionida).</title>
        <authorList>
            <person name="Smith C.H."/>
        </authorList>
    </citation>
    <scope>NUCLEOTIDE SEQUENCE</scope>
    <source>
        <strain evidence="2">CHS0354</strain>
        <tissue evidence="2">Mantle</tissue>
    </source>
</reference>
<feature type="compositionally biased region" description="Basic residues" evidence="1">
    <location>
        <begin position="18"/>
        <end position="31"/>
    </location>
</feature>
<feature type="region of interest" description="Disordered" evidence="1">
    <location>
        <begin position="1"/>
        <end position="34"/>
    </location>
</feature>
<comment type="caution">
    <text evidence="2">The sequence shown here is derived from an EMBL/GenBank/DDBJ whole genome shotgun (WGS) entry which is preliminary data.</text>
</comment>
<evidence type="ECO:0000313" key="3">
    <source>
        <dbReference type="Proteomes" id="UP001195483"/>
    </source>
</evidence>
<name>A0AAE0VZK8_9BIVA</name>
<dbReference type="AlphaFoldDB" id="A0AAE0VZK8"/>
<sequence length="119" mass="13757">MDEKYPQPNGLTDSKAKTPIHKIKQAKKKHPTNNASFLRDHFDVDADKLNSNLMLQDVGRNGISKKHMHLTIELHSAKMMETVIMIHYLKINAKIKVPNIVYMARKLVTKCEICNQFWS</sequence>
<evidence type="ECO:0000256" key="1">
    <source>
        <dbReference type="SAM" id="MobiDB-lite"/>
    </source>
</evidence>
<accession>A0AAE0VZK8</accession>
<dbReference type="Proteomes" id="UP001195483">
    <property type="component" value="Unassembled WGS sequence"/>
</dbReference>